<organism evidence="1">
    <name type="scientific">Eucalyptus grandis</name>
    <name type="common">Flooded gum</name>
    <dbReference type="NCBI Taxonomy" id="71139"/>
    <lineage>
        <taxon>Eukaryota</taxon>
        <taxon>Viridiplantae</taxon>
        <taxon>Streptophyta</taxon>
        <taxon>Embryophyta</taxon>
        <taxon>Tracheophyta</taxon>
        <taxon>Spermatophyta</taxon>
        <taxon>Magnoliopsida</taxon>
        <taxon>eudicotyledons</taxon>
        <taxon>Gunneridae</taxon>
        <taxon>Pentapetalae</taxon>
        <taxon>rosids</taxon>
        <taxon>malvids</taxon>
        <taxon>Myrtales</taxon>
        <taxon>Myrtaceae</taxon>
        <taxon>Myrtoideae</taxon>
        <taxon>Eucalypteae</taxon>
        <taxon>Eucalyptus</taxon>
    </lineage>
</organism>
<reference evidence="1" key="1">
    <citation type="submission" date="2013-07" db="EMBL/GenBank/DDBJ databases">
        <title>The genome of Eucalyptus grandis.</title>
        <authorList>
            <person name="Schmutz J."/>
            <person name="Hayes R."/>
            <person name="Myburg A."/>
            <person name="Tuskan G."/>
            <person name="Grattapaglia D."/>
            <person name="Rokhsar D.S."/>
        </authorList>
    </citation>
    <scope>NUCLEOTIDE SEQUENCE</scope>
    <source>
        <tissue evidence="1">Leaf extractions</tissue>
    </source>
</reference>
<protein>
    <submittedName>
        <fullName evidence="1">Uncharacterized protein</fullName>
    </submittedName>
</protein>
<gene>
    <name evidence="1" type="ORF">EUGRSUZ_C01677</name>
</gene>
<proteinExistence type="predicted"/>
<evidence type="ECO:0000313" key="1">
    <source>
        <dbReference type="EMBL" id="KCW80314.1"/>
    </source>
</evidence>
<dbReference type="InParanoid" id="A0A059CPZ9"/>
<name>A0A059CPZ9_EUCGR</name>
<dbReference type="EMBL" id="KK198755">
    <property type="protein sequence ID" value="KCW80314.1"/>
    <property type="molecule type" value="Genomic_DNA"/>
</dbReference>
<dbReference type="Gramene" id="KCW80314">
    <property type="protein sequence ID" value="KCW80314"/>
    <property type="gene ID" value="EUGRSUZ_C01677"/>
</dbReference>
<accession>A0A059CPZ9</accession>
<dbReference type="AlphaFoldDB" id="A0A059CPZ9"/>
<sequence length="70" mass="8328">MLSDQLCHSWTTCSDEEIATRGKMQLPIPRNPYHLYKQFNGNINLLMNHPTTLLYVKTLHDILLVKFWKR</sequence>